<dbReference type="GO" id="GO:1902600">
    <property type="term" value="P:proton transmembrane transport"/>
    <property type="evidence" value="ECO:0007669"/>
    <property type="project" value="InterPro"/>
</dbReference>
<dbReference type="RefSeq" id="WP_180891359.1">
    <property type="nucleotide sequence ID" value="NZ_JACCKD010000001.1"/>
</dbReference>
<dbReference type="InterPro" id="IPR006153">
    <property type="entry name" value="Cation/H_exchanger_TM"/>
</dbReference>
<evidence type="ECO:0000256" key="1">
    <source>
        <dbReference type="ARBA" id="ARBA00004651"/>
    </source>
</evidence>
<dbReference type="Pfam" id="PF00999">
    <property type="entry name" value="Na_H_Exchanger"/>
    <property type="match status" value="1"/>
</dbReference>
<evidence type="ECO:0000256" key="6">
    <source>
        <dbReference type="ARBA" id="ARBA00023065"/>
    </source>
</evidence>
<feature type="transmembrane region" description="Helical" evidence="9">
    <location>
        <begin position="366"/>
        <end position="389"/>
    </location>
</feature>
<feature type="domain" description="Cation/H+ exchanger transmembrane" evidence="10">
    <location>
        <begin position="16"/>
        <end position="390"/>
    </location>
</feature>
<comment type="caution">
    <text evidence="11">The sequence shown here is derived from an EMBL/GenBank/DDBJ whole genome shotgun (WGS) entry which is preliminary data.</text>
</comment>
<dbReference type="PANTHER" id="PTHR32507">
    <property type="entry name" value="NA(+)/H(+) ANTIPORTER 1"/>
    <property type="match status" value="1"/>
</dbReference>
<evidence type="ECO:0000256" key="5">
    <source>
        <dbReference type="ARBA" id="ARBA00022989"/>
    </source>
</evidence>
<keyword evidence="3" id="KW-0050">Antiport</keyword>
<keyword evidence="2" id="KW-0813">Transport</keyword>
<dbReference type="PANTHER" id="PTHR32507:SF8">
    <property type="entry name" value="CNH1P"/>
    <property type="match status" value="1"/>
</dbReference>
<keyword evidence="12" id="KW-1185">Reference proteome</keyword>
<proteinExistence type="predicted"/>
<dbReference type="EMBL" id="JACCKD010000001">
    <property type="protein sequence ID" value="MBA0124501.1"/>
    <property type="molecule type" value="Genomic_DNA"/>
</dbReference>
<evidence type="ECO:0000256" key="3">
    <source>
        <dbReference type="ARBA" id="ARBA00022449"/>
    </source>
</evidence>
<gene>
    <name evidence="11" type="ORF">H0B56_03000</name>
</gene>
<evidence type="ECO:0000256" key="9">
    <source>
        <dbReference type="SAM" id="Phobius"/>
    </source>
</evidence>
<evidence type="ECO:0000256" key="7">
    <source>
        <dbReference type="ARBA" id="ARBA00023136"/>
    </source>
</evidence>
<evidence type="ECO:0000259" key="10">
    <source>
        <dbReference type="Pfam" id="PF00999"/>
    </source>
</evidence>
<dbReference type="Proteomes" id="UP000582974">
    <property type="component" value="Unassembled WGS sequence"/>
</dbReference>
<dbReference type="AlphaFoldDB" id="A0A838A7X8"/>
<feature type="transmembrane region" description="Helical" evidence="9">
    <location>
        <begin position="192"/>
        <end position="211"/>
    </location>
</feature>
<keyword evidence="4 9" id="KW-0812">Transmembrane</keyword>
<comment type="subcellular location">
    <subcellularLocation>
        <location evidence="1">Cell membrane</location>
        <topology evidence="1">Multi-pass membrane protein</topology>
    </subcellularLocation>
</comment>
<keyword evidence="6" id="KW-0406">Ion transport</keyword>
<dbReference type="GO" id="GO:0005886">
    <property type="term" value="C:plasma membrane"/>
    <property type="evidence" value="ECO:0007669"/>
    <property type="project" value="UniProtKB-SubCell"/>
</dbReference>
<keyword evidence="7 9" id="KW-0472">Membrane</keyword>
<feature type="transmembrane region" description="Helical" evidence="9">
    <location>
        <begin position="90"/>
        <end position="110"/>
    </location>
</feature>
<evidence type="ECO:0000313" key="12">
    <source>
        <dbReference type="Proteomes" id="UP000582974"/>
    </source>
</evidence>
<reference evidence="11 12" key="1">
    <citation type="submission" date="2020-07" db="EMBL/GenBank/DDBJ databases">
        <title>Genome of Haloechinothrix sp.</title>
        <authorList>
            <person name="Tang S.-K."/>
            <person name="Yang L."/>
            <person name="Zhu W.-Y."/>
        </authorList>
    </citation>
    <scope>NUCLEOTIDE SEQUENCE [LARGE SCALE GENOMIC DNA]</scope>
    <source>
        <strain evidence="11 12">YIM 98757</strain>
    </source>
</reference>
<protein>
    <submittedName>
        <fullName evidence="11">Cation:proton antiporter</fullName>
    </submittedName>
</protein>
<feature type="transmembrane region" description="Helical" evidence="9">
    <location>
        <begin position="159"/>
        <end position="186"/>
    </location>
</feature>
<organism evidence="11 12">
    <name type="scientific">Haloechinothrix aidingensis</name>
    <dbReference type="NCBI Taxonomy" id="2752311"/>
    <lineage>
        <taxon>Bacteria</taxon>
        <taxon>Bacillati</taxon>
        <taxon>Actinomycetota</taxon>
        <taxon>Actinomycetes</taxon>
        <taxon>Pseudonocardiales</taxon>
        <taxon>Pseudonocardiaceae</taxon>
        <taxon>Haloechinothrix</taxon>
    </lineage>
</organism>
<feature type="transmembrane region" description="Helical" evidence="9">
    <location>
        <begin position="304"/>
        <end position="327"/>
    </location>
</feature>
<feature type="transmembrane region" description="Helical" evidence="9">
    <location>
        <begin position="223"/>
        <end position="240"/>
    </location>
</feature>
<dbReference type="GO" id="GO:0015297">
    <property type="term" value="F:antiporter activity"/>
    <property type="evidence" value="ECO:0007669"/>
    <property type="project" value="UniProtKB-KW"/>
</dbReference>
<feature type="transmembrane region" description="Helical" evidence="9">
    <location>
        <begin position="334"/>
        <end position="354"/>
    </location>
</feature>
<evidence type="ECO:0000313" key="11">
    <source>
        <dbReference type="EMBL" id="MBA0124501.1"/>
    </source>
</evidence>
<feature type="region of interest" description="Disordered" evidence="8">
    <location>
        <begin position="400"/>
        <end position="419"/>
    </location>
</feature>
<accession>A0A838A7X8</accession>
<sequence>MIDLVVLAGLIVGYALVSGRVQRTSLTAPMVFVTAGLALGPAGLDVIGGPVTESTVRVLAEVTLVLVLFTDAARIELPVLRREYHFPLRLLAIGIPAAVALGAGTALLVFDDFGVWEAALLAAVLVPTDAALGASAVFDERLPVRIRQTVNVESGLNDGIALPVVLLFAAVAGTAGSGAGSAVSWVEFAAEQIGLGVLVGLVTGLLGGWLLTRVDRAGWINATYRRLAVLAIAGLAYGGAELVTGNGFIASFVAGLSFGFVARSQCPQVHEFAEREGELLAIATFAMFGAIIAGPRLADMDWRVVAYAVLSLLVVRVVAACVAMAGTKVTWTTMLFFGWFGPRGLASILFGLLVVEHAGIAVADEIMVVTSATVLLSVYAHGISAAPLARAFGQHANRYPATAPERSPVTEHHVRNRPT</sequence>
<feature type="transmembrane region" description="Helical" evidence="9">
    <location>
        <begin position="116"/>
        <end position="138"/>
    </location>
</feature>
<evidence type="ECO:0000256" key="8">
    <source>
        <dbReference type="SAM" id="MobiDB-lite"/>
    </source>
</evidence>
<evidence type="ECO:0000256" key="4">
    <source>
        <dbReference type="ARBA" id="ARBA00022692"/>
    </source>
</evidence>
<name>A0A838A7X8_9PSEU</name>
<evidence type="ECO:0000256" key="2">
    <source>
        <dbReference type="ARBA" id="ARBA00022448"/>
    </source>
</evidence>
<keyword evidence="5 9" id="KW-1133">Transmembrane helix</keyword>